<sequence>MRTHYLHITDLSKADGHQCALRRFSHQSLHPNKISSIPGLNPESNLESEAKKQPTISSSAFVLRNGYKKVQIVQPGSEKDEIPLVDQIINNRHSQNNMRPDILPVDEKTKLYFAYNRKNGTISKVIATAPRHAKIFAKK</sequence>
<reference evidence="2" key="1">
    <citation type="submission" date="2021-01" db="UniProtKB">
        <authorList>
            <consortium name="EnsemblMetazoa"/>
        </authorList>
    </citation>
    <scope>IDENTIFICATION</scope>
</reference>
<evidence type="ECO:0000313" key="2">
    <source>
        <dbReference type="EnsemblMetazoa" id="CLYHEMP006878.1"/>
    </source>
</evidence>
<keyword evidence="3" id="KW-1185">Reference proteome</keyword>
<feature type="region of interest" description="Disordered" evidence="1">
    <location>
        <begin position="31"/>
        <end position="52"/>
    </location>
</feature>
<accession>A0A7M5V6H1</accession>
<name>A0A7M5V6H1_9CNID</name>
<proteinExistence type="predicted"/>
<evidence type="ECO:0000256" key="1">
    <source>
        <dbReference type="SAM" id="MobiDB-lite"/>
    </source>
</evidence>
<organism evidence="2 3">
    <name type="scientific">Clytia hemisphaerica</name>
    <dbReference type="NCBI Taxonomy" id="252671"/>
    <lineage>
        <taxon>Eukaryota</taxon>
        <taxon>Metazoa</taxon>
        <taxon>Cnidaria</taxon>
        <taxon>Hydrozoa</taxon>
        <taxon>Hydroidolina</taxon>
        <taxon>Leptothecata</taxon>
        <taxon>Obeliida</taxon>
        <taxon>Clytiidae</taxon>
        <taxon>Clytia</taxon>
    </lineage>
</organism>
<dbReference type="EnsemblMetazoa" id="CLYHEMT006878.1">
    <property type="protein sequence ID" value="CLYHEMP006878.1"/>
    <property type="gene ID" value="CLYHEMG006878"/>
</dbReference>
<dbReference type="Proteomes" id="UP000594262">
    <property type="component" value="Unplaced"/>
</dbReference>
<protein>
    <submittedName>
        <fullName evidence="2">Uncharacterized protein</fullName>
    </submittedName>
</protein>
<dbReference type="OrthoDB" id="10012494at2759"/>
<evidence type="ECO:0000313" key="3">
    <source>
        <dbReference type="Proteomes" id="UP000594262"/>
    </source>
</evidence>
<dbReference type="AlphaFoldDB" id="A0A7M5V6H1"/>